<dbReference type="AlphaFoldDB" id="A0A8T6ZA11"/>
<reference evidence="2" key="2">
    <citation type="submission" date="2020-04" db="EMBL/GenBank/DDBJ databases">
        <authorList>
            <person name="Alexandrino P."/>
            <person name="Mendonca T."/>
            <person name="Guaman L."/>
            <person name="Cherix J."/>
            <person name="Lozano-Sakalauskas G."/>
            <person name="Fujita A."/>
            <person name="Filho E.R."/>
            <person name="Long P."/>
            <person name="Padilla G."/>
            <person name="Taciro M.K."/>
            <person name="Gomez J.G."/>
            <person name="Silva L.F."/>
            <person name="Torres M."/>
        </authorList>
    </citation>
    <scope>NUCLEOTIDE SEQUENCE</scope>
    <source>
        <strain evidence="2">LMG 19450</strain>
    </source>
</reference>
<dbReference type="GO" id="GO:0008168">
    <property type="term" value="F:methyltransferase activity"/>
    <property type="evidence" value="ECO:0007669"/>
    <property type="project" value="UniProtKB-KW"/>
</dbReference>
<keyword evidence="2" id="KW-0489">Methyltransferase</keyword>
<dbReference type="InterPro" id="IPR006342">
    <property type="entry name" value="FkbM_mtfrase"/>
</dbReference>
<dbReference type="RefSeq" id="WP_035526524.1">
    <property type="nucleotide sequence ID" value="NZ_CADFGF010000001.1"/>
</dbReference>
<evidence type="ECO:0000259" key="1">
    <source>
        <dbReference type="Pfam" id="PF05050"/>
    </source>
</evidence>
<dbReference type="NCBIfam" id="TIGR01444">
    <property type="entry name" value="fkbM_fam"/>
    <property type="match status" value="1"/>
</dbReference>
<organism evidence="2 3">
    <name type="scientific">Paraburkholderia sacchari</name>
    <dbReference type="NCBI Taxonomy" id="159450"/>
    <lineage>
        <taxon>Bacteria</taxon>
        <taxon>Pseudomonadati</taxon>
        <taxon>Pseudomonadota</taxon>
        <taxon>Betaproteobacteria</taxon>
        <taxon>Burkholderiales</taxon>
        <taxon>Burkholderiaceae</taxon>
        <taxon>Paraburkholderia</taxon>
    </lineage>
</organism>
<dbReference type="Gene3D" id="3.40.50.150">
    <property type="entry name" value="Vaccinia Virus protein VP39"/>
    <property type="match status" value="1"/>
</dbReference>
<dbReference type="InterPro" id="IPR052514">
    <property type="entry name" value="SAM-dependent_MTase"/>
</dbReference>
<dbReference type="PANTHER" id="PTHR34203">
    <property type="entry name" value="METHYLTRANSFERASE, FKBM FAMILY PROTEIN"/>
    <property type="match status" value="1"/>
</dbReference>
<dbReference type="SUPFAM" id="SSF53335">
    <property type="entry name" value="S-adenosyl-L-methionine-dependent methyltransferases"/>
    <property type="match status" value="1"/>
</dbReference>
<dbReference type="OrthoDB" id="7016221at2"/>
<evidence type="ECO:0000313" key="2">
    <source>
        <dbReference type="EMBL" id="NLP61666.1"/>
    </source>
</evidence>
<dbReference type="Pfam" id="PF05050">
    <property type="entry name" value="Methyltransf_21"/>
    <property type="match status" value="1"/>
</dbReference>
<dbReference type="EMBL" id="JTDB02000002">
    <property type="protein sequence ID" value="NLP61666.1"/>
    <property type="molecule type" value="Genomic_DNA"/>
</dbReference>
<keyword evidence="2" id="KW-0808">Transferase</keyword>
<dbReference type="PANTHER" id="PTHR34203:SF15">
    <property type="entry name" value="SLL1173 PROTEIN"/>
    <property type="match status" value="1"/>
</dbReference>
<reference evidence="2" key="1">
    <citation type="journal article" date="2015" name="Genome Announc.">
        <title>Draft Genome Sequence of the Polyhydroxyalkanoate-Producing Bacterium Burkholderia sacchari LMG 19450 Isolated from Brazilian Sugarcane Plantation Soil.</title>
        <authorList>
            <person name="Alexandrino P.M."/>
            <person name="Mendonca T.T."/>
            <person name="Guaman Bautista L.P."/>
            <person name="Cherix J."/>
            <person name="Lozano-Sakalauskas G.C."/>
            <person name="Fujita A."/>
            <person name="Ramos Filho E."/>
            <person name="Long P."/>
            <person name="Padilla G."/>
            <person name="Taciro M.K."/>
            <person name="Gomez J.G."/>
            <person name="Silva L.F."/>
        </authorList>
    </citation>
    <scope>NUCLEOTIDE SEQUENCE</scope>
    <source>
        <strain evidence="2">LMG 19450</strain>
    </source>
</reference>
<sequence length="253" mass="28469">MLNEWQAAQLFDLQEKNGVFETLIEQCYSSVLGQGDRAIDGGAHIGMHTLPMARRVGTGGRVFSFEPIGSLADCIEKAAEDMPQVRVFRQALSDRDGDTSFHVMTDEPWLSGIARRFKGTDKPVEIVTVPRFRLDLLLEEPIRFIKLDLESGEYHALRGGMQLLIKHRPIIALECGRADSAIAAGYTEDEYFGLFEQVGYRLHDLFGRPFLRSDFYRPYTDRMIPHYLVATAANHDNVIEHLLANAQAALNDG</sequence>
<keyword evidence="3" id="KW-1185">Reference proteome</keyword>
<dbReference type="GO" id="GO:0032259">
    <property type="term" value="P:methylation"/>
    <property type="evidence" value="ECO:0007669"/>
    <property type="project" value="UniProtKB-KW"/>
</dbReference>
<comment type="caution">
    <text evidence="2">The sequence shown here is derived from an EMBL/GenBank/DDBJ whole genome shotgun (WGS) entry which is preliminary data.</text>
</comment>
<dbReference type="Proteomes" id="UP000030460">
    <property type="component" value="Unassembled WGS sequence"/>
</dbReference>
<evidence type="ECO:0000313" key="3">
    <source>
        <dbReference type="Proteomes" id="UP000030460"/>
    </source>
</evidence>
<name>A0A8T6ZA11_9BURK</name>
<gene>
    <name evidence="2" type="ORF">NH14_010910</name>
</gene>
<feature type="domain" description="Methyltransferase FkbM" evidence="1">
    <location>
        <begin position="40"/>
        <end position="201"/>
    </location>
</feature>
<proteinExistence type="predicted"/>
<dbReference type="InterPro" id="IPR029063">
    <property type="entry name" value="SAM-dependent_MTases_sf"/>
</dbReference>
<accession>A0A8T6ZA11</accession>
<protein>
    <submittedName>
        <fullName evidence="2">FkbM family methyltransferase</fullName>
    </submittedName>
</protein>